<gene>
    <name evidence="7" type="ORF">B4U45_16780</name>
</gene>
<dbReference type="EMBL" id="MWQA01000001">
    <property type="protein sequence ID" value="ORC08008.1"/>
    <property type="molecule type" value="Genomic_DNA"/>
</dbReference>
<name>A0A8E2ISC3_9MYCO</name>
<feature type="domain" description="DNA methylase N-4/N-6" evidence="6">
    <location>
        <begin position="45"/>
        <end position="260"/>
    </location>
</feature>
<evidence type="ECO:0000313" key="8">
    <source>
        <dbReference type="Proteomes" id="UP000192335"/>
    </source>
</evidence>
<dbReference type="NCBIfam" id="NF008572">
    <property type="entry name" value="PRK11524.1"/>
    <property type="match status" value="1"/>
</dbReference>
<evidence type="ECO:0000259" key="6">
    <source>
        <dbReference type="Pfam" id="PF01555"/>
    </source>
</evidence>
<dbReference type="OrthoDB" id="9773060at2"/>
<comment type="similarity">
    <text evidence="1 4">Belongs to the N(4)/N(6)-methyltransferase family.</text>
</comment>
<keyword evidence="3" id="KW-0808">Transferase</keyword>
<sequence>MALDTDSTDPQPLQRQHRFGSGSNAVWNGDALDLLPEVPDGSCALIFADPPYNIGKRFKDFHDKWPDDKSYSGWCEKWLALCIDKLAPNGSLYVMASTQSMPYIDVFLRERLSVVSRICWHYDSSGVQARRYFGSLWEPILHCVKDPLNYVFNADDIKVEARTGAQRKLIDYRKDVPTVYSSEKIPGNAWYFPRVRFRMAEFEDHPSQKPEALLERIIRASSNAGDLVLDPFAGTFTTCAVAQKLGRRSIGIERSREYIGIGLRRLSIADELDGVPLTAIEKRRKQRNRNGVKSLPSDLADGLPFEDA</sequence>
<dbReference type="InterPro" id="IPR002941">
    <property type="entry name" value="DNA_methylase_N4/N6"/>
</dbReference>
<evidence type="ECO:0000256" key="2">
    <source>
        <dbReference type="ARBA" id="ARBA00022603"/>
    </source>
</evidence>
<evidence type="ECO:0000256" key="3">
    <source>
        <dbReference type="ARBA" id="ARBA00022679"/>
    </source>
</evidence>
<dbReference type="PRINTS" id="PR00508">
    <property type="entry name" value="S21N4MTFRASE"/>
</dbReference>
<dbReference type="GO" id="GO:0008170">
    <property type="term" value="F:N-methyltransferase activity"/>
    <property type="evidence" value="ECO:0007669"/>
    <property type="project" value="InterPro"/>
</dbReference>
<dbReference type="GO" id="GO:0032259">
    <property type="term" value="P:methylation"/>
    <property type="evidence" value="ECO:0007669"/>
    <property type="project" value="UniProtKB-KW"/>
</dbReference>
<dbReference type="AlphaFoldDB" id="A0A8E2ISC3"/>
<dbReference type="Proteomes" id="UP000192335">
    <property type="component" value="Unassembled WGS sequence"/>
</dbReference>
<comment type="caution">
    <text evidence="7">The sequence shown here is derived from an EMBL/GenBank/DDBJ whole genome shotgun (WGS) entry which is preliminary data.</text>
</comment>
<dbReference type="Gene3D" id="3.40.50.150">
    <property type="entry name" value="Vaccinia Virus protein VP39"/>
    <property type="match status" value="1"/>
</dbReference>
<keyword evidence="2" id="KW-0489">Methyltransferase</keyword>
<evidence type="ECO:0000256" key="4">
    <source>
        <dbReference type="RuleBase" id="RU362026"/>
    </source>
</evidence>
<feature type="region of interest" description="Disordered" evidence="5">
    <location>
        <begin position="285"/>
        <end position="308"/>
    </location>
</feature>
<dbReference type="Pfam" id="PF01555">
    <property type="entry name" value="N6_N4_Mtase"/>
    <property type="match status" value="1"/>
</dbReference>
<dbReference type="GO" id="GO:0003677">
    <property type="term" value="F:DNA binding"/>
    <property type="evidence" value="ECO:0007669"/>
    <property type="project" value="InterPro"/>
</dbReference>
<dbReference type="InterPro" id="IPR029063">
    <property type="entry name" value="SAM-dependent_MTases_sf"/>
</dbReference>
<dbReference type="EC" id="2.1.1.-" evidence="4"/>
<reference evidence="7 8" key="1">
    <citation type="submission" date="2017-02" db="EMBL/GenBank/DDBJ databases">
        <title>Mycobacterium kansasii genomes.</title>
        <authorList>
            <person name="Borowka P."/>
            <person name="Strapagiel D."/>
            <person name="Marciniak B."/>
            <person name="Lach J."/>
            <person name="Bakula Z."/>
            <person name="Van Ingen J."/>
            <person name="Safianowska A."/>
            <person name="Brzostek A."/>
            <person name="Dziadek J."/>
            <person name="Jagielski T."/>
        </authorList>
    </citation>
    <scope>NUCLEOTIDE SEQUENCE [LARGE SCALE GENOMIC DNA]</scope>
    <source>
        <strain evidence="7 8">12MK</strain>
    </source>
</reference>
<protein>
    <recommendedName>
        <fullName evidence="4">Methyltransferase</fullName>
        <ecNumber evidence="4">2.1.1.-</ecNumber>
    </recommendedName>
</protein>
<feature type="region of interest" description="Disordered" evidence="5">
    <location>
        <begin position="1"/>
        <end position="21"/>
    </location>
</feature>
<dbReference type="RefSeq" id="WP_082275327.1">
    <property type="nucleotide sequence ID" value="NZ_LWCM01000076.1"/>
</dbReference>
<dbReference type="GeneID" id="66599023"/>
<evidence type="ECO:0000256" key="5">
    <source>
        <dbReference type="SAM" id="MobiDB-lite"/>
    </source>
</evidence>
<dbReference type="SUPFAM" id="SSF53335">
    <property type="entry name" value="S-adenosyl-L-methionine-dependent methyltransferases"/>
    <property type="match status" value="1"/>
</dbReference>
<dbReference type="InterPro" id="IPR001091">
    <property type="entry name" value="RM_Methyltransferase"/>
</dbReference>
<proteinExistence type="inferred from homology"/>
<dbReference type="REBASE" id="201878">
    <property type="entry name" value="M.Mka12MKORF16780P"/>
</dbReference>
<evidence type="ECO:0000313" key="7">
    <source>
        <dbReference type="EMBL" id="ORC08008.1"/>
    </source>
</evidence>
<dbReference type="PROSITE" id="PS00092">
    <property type="entry name" value="N6_MTASE"/>
    <property type="match status" value="1"/>
</dbReference>
<evidence type="ECO:0000256" key="1">
    <source>
        <dbReference type="ARBA" id="ARBA00006594"/>
    </source>
</evidence>
<dbReference type="InterPro" id="IPR002052">
    <property type="entry name" value="DNA_methylase_N6_adenine_CS"/>
</dbReference>
<accession>A0A8E2ISC3</accession>
<organism evidence="7 8">
    <name type="scientific">Mycobacterium persicum</name>
    <dbReference type="NCBI Taxonomy" id="1487726"/>
    <lineage>
        <taxon>Bacteria</taxon>
        <taxon>Bacillati</taxon>
        <taxon>Actinomycetota</taxon>
        <taxon>Actinomycetes</taxon>
        <taxon>Mycobacteriales</taxon>
        <taxon>Mycobacteriaceae</taxon>
        <taxon>Mycobacterium</taxon>
    </lineage>
</organism>